<protein>
    <submittedName>
        <fullName evidence="1">Glycosyltransferase family 4 protein</fullName>
    </submittedName>
</protein>
<evidence type="ECO:0000313" key="1">
    <source>
        <dbReference type="EMBL" id="NER29626.1"/>
    </source>
</evidence>
<organism evidence="1">
    <name type="scientific">Symploca sp. SIO1C4</name>
    <dbReference type="NCBI Taxonomy" id="2607765"/>
    <lineage>
        <taxon>Bacteria</taxon>
        <taxon>Bacillati</taxon>
        <taxon>Cyanobacteriota</taxon>
        <taxon>Cyanophyceae</taxon>
        <taxon>Coleofasciculales</taxon>
        <taxon>Coleofasciculaceae</taxon>
        <taxon>Symploca</taxon>
    </lineage>
</organism>
<name>A0A6B3N7N2_9CYAN</name>
<keyword evidence="1" id="KW-0808">Transferase</keyword>
<dbReference type="AlphaFoldDB" id="A0A6B3N7N2"/>
<gene>
    <name evidence="1" type="ORF">F6J89_18900</name>
</gene>
<dbReference type="Gene3D" id="3.40.50.2000">
    <property type="entry name" value="Glycogen Phosphorylase B"/>
    <property type="match status" value="2"/>
</dbReference>
<dbReference type="Pfam" id="PF13692">
    <property type="entry name" value="Glyco_trans_1_4"/>
    <property type="match status" value="1"/>
</dbReference>
<dbReference type="EMBL" id="JAAHFQ010000401">
    <property type="protein sequence ID" value="NER29626.1"/>
    <property type="molecule type" value="Genomic_DNA"/>
</dbReference>
<proteinExistence type="predicted"/>
<sequence length="415" mass="47107">MALPGTDYVPHAPLLFANTLPLLPYLAEDFEVTLVLRKALGKPQLECDYLTILDSNQLSEAEKKQSTANFSPTGFFSAWKYLKILDKFPKAHAKDFDLVIERQWSLVGSLSNTFRRYGVPAIFVVEAEFYTTRQAKIDWRSHPVKQASTSLFTNLLPQVRRQWIRNSSGIVVETEQMKSFLIEKKYASYNKPIYSIPNGIEPQIFFPRDRHACRQQLGISQDSLVLTYVGSLNRFIQEPGPIIEALGREQPKDVVLYVIGDGNKRKELENIASKFGASVVFKGRLPQPEAALYVGAANLCLAPYNKALFPEGKFTSASLKVCEYLACGRPVLTIPCERMEHLLSKGEYGFLVENEVESYREFFQKIPSSEEILEIENLLIENLNNSTLRAQGIVLTWKDIAEMYKKVIRDNSTCK</sequence>
<dbReference type="SUPFAM" id="SSF53756">
    <property type="entry name" value="UDP-Glycosyltransferase/glycogen phosphorylase"/>
    <property type="match status" value="1"/>
</dbReference>
<dbReference type="PANTHER" id="PTHR12526">
    <property type="entry name" value="GLYCOSYLTRANSFERASE"/>
    <property type="match status" value="1"/>
</dbReference>
<reference evidence="1" key="1">
    <citation type="submission" date="2019-11" db="EMBL/GenBank/DDBJ databases">
        <title>Genomic insights into an expanded diversity of filamentous marine cyanobacteria reveals the extraordinary biosynthetic potential of Moorea and Okeania.</title>
        <authorList>
            <person name="Ferreira Leao T."/>
            <person name="Wang M."/>
            <person name="Moss N."/>
            <person name="Da Silva R."/>
            <person name="Sanders J."/>
            <person name="Nurk S."/>
            <person name="Gurevich A."/>
            <person name="Humphrey G."/>
            <person name="Reher R."/>
            <person name="Zhu Q."/>
            <person name="Belda-Ferre P."/>
            <person name="Glukhov E."/>
            <person name="Rex R."/>
            <person name="Dorrestein P.C."/>
            <person name="Knight R."/>
            <person name="Pevzner P."/>
            <person name="Gerwick W.H."/>
            <person name="Gerwick L."/>
        </authorList>
    </citation>
    <scope>NUCLEOTIDE SEQUENCE</scope>
    <source>
        <strain evidence="1">SIO1C4</strain>
    </source>
</reference>
<comment type="caution">
    <text evidence="1">The sequence shown here is derived from an EMBL/GenBank/DDBJ whole genome shotgun (WGS) entry which is preliminary data.</text>
</comment>
<dbReference type="GO" id="GO:0016740">
    <property type="term" value="F:transferase activity"/>
    <property type="evidence" value="ECO:0007669"/>
    <property type="project" value="UniProtKB-KW"/>
</dbReference>
<accession>A0A6B3N7N2</accession>